<reference evidence="1" key="1">
    <citation type="submission" date="2019-03" db="EMBL/GenBank/DDBJ databases">
        <authorList>
            <person name="Mank J."/>
            <person name="Almeida P."/>
        </authorList>
    </citation>
    <scope>NUCLEOTIDE SEQUENCE</scope>
    <source>
        <strain evidence="1">78183</strain>
    </source>
</reference>
<proteinExistence type="predicted"/>
<gene>
    <name evidence="1" type="ORF">SVIM_LOCUS106434</name>
</gene>
<name>A0A6N2KL96_SALVM</name>
<sequence length="98" mass="11289">MRASNAPTTSKIHSWQTKPLKKAIRPCHFTFRCVKSVLWSLHKEVEVEMKAVFLHSTMAAWTEFSWRIEWKHLALLFLLVEAGCSTSLHGSAVLFQAY</sequence>
<organism evidence="1">
    <name type="scientific">Salix viminalis</name>
    <name type="common">Common osier</name>
    <name type="synonym">Basket willow</name>
    <dbReference type="NCBI Taxonomy" id="40686"/>
    <lineage>
        <taxon>Eukaryota</taxon>
        <taxon>Viridiplantae</taxon>
        <taxon>Streptophyta</taxon>
        <taxon>Embryophyta</taxon>
        <taxon>Tracheophyta</taxon>
        <taxon>Spermatophyta</taxon>
        <taxon>Magnoliopsida</taxon>
        <taxon>eudicotyledons</taxon>
        <taxon>Gunneridae</taxon>
        <taxon>Pentapetalae</taxon>
        <taxon>rosids</taxon>
        <taxon>fabids</taxon>
        <taxon>Malpighiales</taxon>
        <taxon>Salicaceae</taxon>
        <taxon>Saliceae</taxon>
        <taxon>Salix</taxon>
    </lineage>
</organism>
<protein>
    <submittedName>
        <fullName evidence="1">Uncharacterized protein</fullName>
    </submittedName>
</protein>
<dbReference type="AlphaFoldDB" id="A0A6N2KL96"/>
<evidence type="ECO:0000313" key="1">
    <source>
        <dbReference type="EMBL" id="VFU29334.1"/>
    </source>
</evidence>
<accession>A0A6N2KL96</accession>
<dbReference type="EMBL" id="CAADRP010000535">
    <property type="protein sequence ID" value="VFU29334.1"/>
    <property type="molecule type" value="Genomic_DNA"/>
</dbReference>